<organism evidence="1 2">
    <name type="scientific">Enterococcus phoeniculicola ATCC BAA-412</name>
    <dbReference type="NCBI Taxonomy" id="1158610"/>
    <lineage>
        <taxon>Bacteria</taxon>
        <taxon>Bacillati</taxon>
        <taxon>Bacillota</taxon>
        <taxon>Bacilli</taxon>
        <taxon>Lactobacillales</taxon>
        <taxon>Enterococcaceae</taxon>
        <taxon>Enterococcus</taxon>
    </lineage>
</organism>
<dbReference type="Proteomes" id="UP000013785">
    <property type="component" value="Unassembled WGS sequence"/>
</dbReference>
<dbReference type="eggNOG" id="ENOG5032HTM">
    <property type="taxonomic scope" value="Bacteria"/>
</dbReference>
<dbReference type="EMBL" id="AJAT01000016">
    <property type="protein sequence ID" value="EOL43101.1"/>
    <property type="molecule type" value="Genomic_DNA"/>
</dbReference>
<name>R3W5Z7_9ENTE</name>
<evidence type="ECO:0000313" key="1">
    <source>
        <dbReference type="EMBL" id="EOL43101.1"/>
    </source>
</evidence>
<dbReference type="RefSeq" id="WP_010768740.1">
    <property type="nucleotide sequence ID" value="NZ_ASWE01000002.1"/>
</dbReference>
<dbReference type="STRING" id="154621.RV11_GL003081"/>
<dbReference type="HOGENOM" id="CLU_1616459_0_0_9"/>
<protein>
    <submittedName>
        <fullName evidence="1">Uncharacterized protein</fullName>
    </submittedName>
</protein>
<keyword evidence="2" id="KW-1185">Reference proteome</keyword>
<gene>
    <name evidence="1" type="ORF">UC3_02078</name>
</gene>
<comment type="caution">
    <text evidence="1">The sequence shown here is derived from an EMBL/GenBank/DDBJ whole genome shotgun (WGS) entry which is preliminary data.</text>
</comment>
<reference evidence="1 2" key="1">
    <citation type="submission" date="2013-02" db="EMBL/GenBank/DDBJ databases">
        <title>The Genome Sequence of Enterococcus phoeniculicola BAA-412.</title>
        <authorList>
            <consortium name="The Broad Institute Genome Sequencing Platform"/>
            <consortium name="The Broad Institute Genome Sequencing Center for Infectious Disease"/>
            <person name="Earl A.M."/>
            <person name="Gilmore M.S."/>
            <person name="Lebreton F."/>
            <person name="Walker B."/>
            <person name="Young S.K."/>
            <person name="Zeng Q."/>
            <person name="Gargeya S."/>
            <person name="Fitzgerald M."/>
            <person name="Haas B."/>
            <person name="Abouelleil A."/>
            <person name="Alvarado L."/>
            <person name="Arachchi H.M."/>
            <person name="Berlin A.M."/>
            <person name="Chapman S.B."/>
            <person name="Dewar J."/>
            <person name="Goldberg J."/>
            <person name="Griggs A."/>
            <person name="Gujja S."/>
            <person name="Hansen M."/>
            <person name="Howarth C."/>
            <person name="Imamovic A."/>
            <person name="Larimer J."/>
            <person name="McCowan C."/>
            <person name="Murphy C."/>
            <person name="Neiman D."/>
            <person name="Pearson M."/>
            <person name="Priest M."/>
            <person name="Roberts A."/>
            <person name="Saif S."/>
            <person name="Shea T."/>
            <person name="Sisk P."/>
            <person name="Sykes S."/>
            <person name="Wortman J."/>
            <person name="Nusbaum C."/>
            <person name="Birren B."/>
        </authorList>
    </citation>
    <scope>NUCLEOTIDE SEQUENCE [LARGE SCALE GENOMIC DNA]</scope>
    <source>
        <strain evidence="1 2">ATCC BAA-412</strain>
    </source>
</reference>
<proteinExistence type="predicted"/>
<dbReference type="OrthoDB" id="2186172at2"/>
<dbReference type="PATRIC" id="fig|1158610.3.peg.2074"/>
<sequence length="170" mass="20308">MSENEFFETSFRFKWGIGFLIEFLAETVQWLNENKRELNEPLLLLYSLEGEQYSYDKESSLFDEVKEQVEELTTYSSPTNFVLKSASRQQFDELVTIGNQQLMTFKEQLINEFQEENERSESLHKIYDNMENFDALLTYTNLEIHWHERDILTIEDPEPKKVQEGQHFIG</sequence>
<evidence type="ECO:0000313" key="2">
    <source>
        <dbReference type="Proteomes" id="UP000013785"/>
    </source>
</evidence>
<dbReference type="AlphaFoldDB" id="R3W5Z7"/>
<accession>R3W5Z7</accession>